<dbReference type="EMBL" id="VLKH01000003">
    <property type="protein sequence ID" value="TWH81485.1"/>
    <property type="molecule type" value="Genomic_DNA"/>
</dbReference>
<evidence type="ECO:0000313" key="2">
    <source>
        <dbReference type="Proteomes" id="UP000315343"/>
    </source>
</evidence>
<dbReference type="SUPFAM" id="SSF47413">
    <property type="entry name" value="lambda repressor-like DNA-binding domains"/>
    <property type="match status" value="1"/>
</dbReference>
<dbReference type="RefSeq" id="WP_145081344.1">
    <property type="nucleotide sequence ID" value="NZ_VLKH01000003.1"/>
</dbReference>
<comment type="caution">
    <text evidence="1">The sequence shown here is derived from an EMBL/GenBank/DDBJ whole genome shotgun (WGS) entry which is preliminary data.</text>
</comment>
<dbReference type="Proteomes" id="UP000315343">
    <property type="component" value="Unassembled WGS sequence"/>
</dbReference>
<dbReference type="AlphaFoldDB" id="A0A562JF80"/>
<proteinExistence type="predicted"/>
<reference evidence="1 2" key="1">
    <citation type="submission" date="2019-07" db="EMBL/GenBank/DDBJ databases">
        <title>Genomic Encyclopedia of Type Strains, Phase I: the one thousand microbial genomes (KMG-I) project.</title>
        <authorList>
            <person name="Kyrpides N."/>
        </authorList>
    </citation>
    <scope>NUCLEOTIDE SEQUENCE [LARGE SCALE GENOMIC DNA]</scope>
    <source>
        <strain evidence="1 2">DSM 13558</strain>
    </source>
</reference>
<sequence length="457" mass="52770">MNNQFGTVLKKLIAEKGTKEKIVSENLGYDPTYLSKWISGKNLPSQKSIDFICDKLAKMLSVGENEDKIKQNLINAYHSDMGLSKLENSMNKNISLITSIEDVTNLIVEVIQQLDYSGVKNITINTTLNLFQKFEYHIEDIISKLHKMKLESLKINMCASFEGYSYDPLIFCNNFLSLTSGKYFIEFNIYRQKEETPQILVINDIIAMNVVSLENVAFLCYYSFNEMYIESLSNSYNLIVRHMEKILSYAMPISLRKTNVQLNQFLQDNERILFSESPAILIPKSIVRTLIDNNELNLQGAEWQEHVEYLDQVSNIFEKYTKHNNVKVLIYESLLVHYVSTGRIEIGGKKHVFTKEQVKEHILNICNCMRENENIGFYSISDTVDFNNLCCNNPSIFLTPSSIAVGNTDIYTDETSYNFYYSTEKSIINIFEKYLDSIIEKSYCIRLSADRLAAYIE</sequence>
<dbReference type="InterPro" id="IPR001387">
    <property type="entry name" value="Cro/C1-type_HTH"/>
</dbReference>
<dbReference type="GO" id="GO:0003677">
    <property type="term" value="F:DNA binding"/>
    <property type="evidence" value="ECO:0007669"/>
    <property type="project" value="InterPro"/>
</dbReference>
<name>A0A562JF80_9FIRM</name>
<keyword evidence="2" id="KW-1185">Reference proteome</keyword>
<protein>
    <submittedName>
        <fullName evidence="1">Uncharacterized protein</fullName>
    </submittedName>
</protein>
<dbReference type="Gene3D" id="1.10.260.40">
    <property type="entry name" value="lambda repressor-like DNA-binding domains"/>
    <property type="match status" value="1"/>
</dbReference>
<accession>A0A562JF80</accession>
<gene>
    <name evidence="1" type="ORF">LY60_01236</name>
</gene>
<dbReference type="CDD" id="cd00093">
    <property type="entry name" value="HTH_XRE"/>
    <property type="match status" value="1"/>
</dbReference>
<dbReference type="OrthoDB" id="1783193at2"/>
<dbReference type="InterPro" id="IPR010982">
    <property type="entry name" value="Lambda_DNA-bd_dom_sf"/>
</dbReference>
<evidence type="ECO:0000313" key="1">
    <source>
        <dbReference type="EMBL" id="TWH81485.1"/>
    </source>
</evidence>
<organism evidence="1 2">
    <name type="scientific">Sedimentibacter saalensis</name>
    <dbReference type="NCBI Taxonomy" id="130788"/>
    <lineage>
        <taxon>Bacteria</taxon>
        <taxon>Bacillati</taxon>
        <taxon>Bacillota</taxon>
        <taxon>Tissierellia</taxon>
        <taxon>Sedimentibacter</taxon>
    </lineage>
</organism>